<dbReference type="InterPro" id="IPR001841">
    <property type="entry name" value="Znf_RING"/>
</dbReference>
<proteinExistence type="predicted"/>
<dbReference type="Pfam" id="PF13639">
    <property type="entry name" value="zf-RING_2"/>
    <property type="match status" value="1"/>
</dbReference>
<dbReference type="Proteomes" id="UP001180020">
    <property type="component" value="Unassembled WGS sequence"/>
</dbReference>
<dbReference type="EMBL" id="JAUJYO010000011">
    <property type="protein sequence ID" value="KAK1304720.1"/>
    <property type="molecule type" value="Genomic_DNA"/>
</dbReference>
<dbReference type="Gene3D" id="3.30.40.10">
    <property type="entry name" value="Zinc/RING finger domain, C3HC4 (zinc finger)"/>
    <property type="match status" value="1"/>
</dbReference>
<evidence type="ECO:0000256" key="2">
    <source>
        <dbReference type="ARBA" id="ARBA00012483"/>
    </source>
</evidence>
<keyword evidence="5 8" id="KW-0863">Zinc-finger</keyword>
<dbReference type="SMART" id="SM00184">
    <property type="entry name" value="RING"/>
    <property type="match status" value="1"/>
</dbReference>
<evidence type="ECO:0000256" key="8">
    <source>
        <dbReference type="PROSITE-ProRule" id="PRU00175"/>
    </source>
</evidence>
<keyword evidence="4" id="KW-0479">Metal-binding</keyword>
<organism evidence="10 11">
    <name type="scientific">Acorus calamus</name>
    <name type="common">Sweet flag</name>
    <dbReference type="NCBI Taxonomy" id="4465"/>
    <lineage>
        <taxon>Eukaryota</taxon>
        <taxon>Viridiplantae</taxon>
        <taxon>Streptophyta</taxon>
        <taxon>Embryophyta</taxon>
        <taxon>Tracheophyta</taxon>
        <taxon>Spermatophyta</taxon>
        <taxon>Magnoliopsida</taxon>
        <taxon>Liliopsida</taxon>
        <taxon>Acoraceae</taxon>
        <taxon>Acorus</taxon>
    </lineage>
</organism>
<evidence type="ECO:0000256" key="3">
    <source>
        <dbReference type="ARBA" id="ARBA00022679"/>
    </source>
</evidence>
<dbReference type="GO" id="GO:0016567">
    <property type="term" value="P:protein ubiquitination"/>
    <property type="evidence" value="ECO:0007669"/>
    <property type="project" value="TreeGrafter"/>
</dbReference>
<feature type="domain" description="RING-type" evidence="9">
    <location>
        <begin position="93"/>
        <end position="134"/>
    </location>
</feature>
<dbReference type="EC" id="2.3.2.27" evidence="2"/>
<reference evidence="10" key="2">
    <citation type="submission" date="2023-06" db="EMBL/GenBank/DDBJ databases">
        <authorList>
            <person name="Ma L."/>
            <person name="Liu K.-W."/>
            <person name="Li Z."/>
            <person name="Hsiao Y.-Y."/>
            <person name="Qi Y."/>
            <person name="Fu T."/>
            <person name="Tang G."/>
            <person name="Zhang D."/>
            <person name="Sun W.-H."/>
            <person name="Liu D.-K."/>
            <person name="Li Y."/>
            <person name="Chen G.-Z."/>
            <person name="Liu X.-D."/>
            <person name="Liao X.-Y."/>
            <person name="Jiang Y.-T."/>
            <person name="Yu X."/>
            <person name="Hao Y."/>
            <person name="Huang J."/>
            <person name="Zhao X.-W."/>
            <person name="Ke S."/>
            <person name="Chen Y.-Y."/>
            <person name="Wu W.-L."/>
            <person name="Hsu J.-L."/>
            <person name="Lin Y.-F."/>
            <person name="Huang M.-D."/>
            <person name="Li C.-Y."/>
            <person name="Huang L."/>
            <person name="Wang Z.-W."/>
            <person name="Zhao X."/>
            <person name="Zhong W.-Y."/>
            <person name="Peng D.-H."/>
            <person name="Ahmad S."/>
            <person name="Lan S."/>
            <person name="Zhang J.-S."/>
            <person name="Tsai W.-C."/>
            <person name="Van De Peer Y."/>
            <person name="Liu Z.-J."/>
        </authorList>
    </citation>
    <scope>NUCLEOTIDE SEQUENCE</scope>
    <source>
        <strain evidence="10">CP</strain>
        <tissue evidence="10">Leaves</tissue>
    </source>
</reference>
<dbReference type="PROSITE" id="PS50089">
    <property type="entry name" value="ZF_RING_2"/>
    <property type="match status" value="1"/>
</dbReference>
<keyword evidence="7" id="KW-0862">Zinc</keyword>
<evidence type="ECO:0000256" key="5">
    <source>
        <dbReference type="ARBA" id="ARBA00022771"/>
    </source>
</evidence>
<name>A0AAV9DUI3_ACOCL</name>
<evidence type="ECO:0000256" key="1">
    <source>
        <dbReference type="ARBA" id="ARBA00000900"/>
    </source>
</evidence>
<evidence type="ECO:0000259" key="9">
    <source>
        <dbReference type="PROSITE" id="PS50089"/>
    </source>
</evidence>
<keyword evidence="3" id="KW-0808">Transferase</keyword>
<dbReference type="PANTHER" id="PTHR15710:SF243">
    <property type="entry name" value="E3 UBIQUITIN-PROTEIN LIGASE PRAJA-2 ISOFORM X1"/>
    <property type="match status" value="1"/>
</dbReference>
<dbReference type="InterPro" id="IPR013083">
    <property type="entry name" value="Znf_RING/FYVE/PHD"/>
</dbReference>
<evidence type="ECO:0000313" key="10">
    <source>
        <dbReference type="EMBL" id="KAK1304720.1"/>
    </source>
</evidence>
<keyword evidence="6" id="KW-0833">Ubl conjugation pathway</keyword>
<dbReference type="GO" id="GO:0008270">
    <property type="term" value="F:zinc ion binding"/>
    <property type="evidence" value="ECO:0007669"/>
    <property type="project" value="UniProtKB-KW"/>
</dbReference>
<dbReference type="GO" id="GO:0061630">
    <property type="term" value="F:ubiquitin protein ligase activity"/>
    <property type="evidence" value="ECO:0007669"/>
    <property type="project" value="UniProtKB-EC"/>
</dbReference>
<dbReference type="FunFam" id="3.30.40.10:FF:000127">
    <property type="entry name" value="E3 ubiquitin-protein ligase RNF181"/>
    <property type="match status" value="1"/>
</dbReference>
<dbReference type="GO" id="GO:0005737">
    <property type="term" value="C:cytoplasm"/>
    <property type="evidence" value="ECO:0007669"/>
    <property type="project" value="TreeGrafter"/>
</dbReference>
<evidence type="ECO:0000256" key="6">
    <source>
        <dbReference type="ARBA" id="ARBA00022786"/>
    </source>
</evidence>
<keyword evidence="11" id="KW-1185">Reference proteome</keyword>
<evidence type="ECO:0000256" key="7">
    <source>
        <dbReference type="ARBA" id="ARBA00022833"/>
    </source>
</evidence>
<reference evidence="10" key="1">
    <citation type="journal article" date="2023" name="Nat. Commun.">
        <title>Diploid and tetraploid genomes of Acorus and the evolution of monocots.</title>
        <authorList>
            <person name="Ma L."/>
            <person name="Liu K.W."/>
            <person name="Li Z."/>
            <person name="Hsiao Y.Y."/>
            <person name="Qi Y."/>
            <person name="Fu T."/>
            <person name="Tang G.D."/>
            <person name="Zhang D."/>
            <person name="Sun W.H."/>
            <person name="Liu D.K."/>
            <person name="Li Y."/>
            <person name="Chen G.Z."/>
            <person name="Liu X.D."/>
            <person name="Liao X.Y."/>
            <person name="Jiang Y.T."/>
            <person name="Yu X."/>
            <person name="Hao Y."/>
            <person name="Huang J."/>
            <person name="Zhao X.W."/>
            <person name="Ke S."/>
            <person name="Chen Y.Y."/>
            <person name="Wu W.L."/>
            <person name="Hsu J.L."/>
            <person name="Lin Y.F."/>
            <person name="Huang M.D."/>
            <person name="Li C.Y."/>
            <person name="Huang L."/>
            <person name="Wang Z.W."/>
            <person name="Zhao X."/>
            <person name="Zhong W.Y."/>
            <person name="Peng D.H."/>
            <person name="Ahmad S."/>
            <person name="Lan S."/>
            <person name="Zhang J.S."/>
            <person name="Tsai W.C."/>
            <person name="Van de Peer Y."/>
            <person name="Liu Z.J."/>
        </authorList>
    </citation>
    <scope>NUCLEOTIDE SEQUENCE</scope>
    <source>
        <strain evidence="10">CP</strain>
    </source>
</reference>
<dbReference type="AlphaFoldDB" id="A0AAV9DUI3"/>
<gene>
    <name evidence="10" type="ORF">QJS10_CPB11g01978</name>
</gene>
<evidence type="ECO:0000313" key="11">
    <source>
        <dbReference type="Proteomes" id="UP001180020"/>
    </source>
</evidence>
<comment type="catalytic activity">
    <reaction evidence="1">
        <text>S-ubiquitinyl-[E2 ubiquitin-conjugating enzyme]-L-cysteine + [acceptor protein]-L-lysine = [E2 ubiquitin-conjugating enzyme]-L-cysteine + N(6)-ubiquitinyl-[acceptor protein]-L-lysine.</text>
        <dbReference type="EC" id="2.3.2.27"/>
    </reaction>
</comment>
<evidence type="ECO:0000256" key="4">
    <source>
        <dbReference type="ARBA" id="ARBA00022723"/>
    </source>
</evidence>
<comment type="caution">
    <text evidence="10">The sequence shown here is derived from an EMBL/GenBank/DDBJ whole genome shotgun (WGS) entry which is preliminary data.</text>
</comment>
<accession>A0AAV9DUI3</accession>
<protein>
    <recommendedName>
        <fullName evidence="2">RING-type E3 ubiquitin transferase</fullName>
        <ecNumber evidence="2">2.3.2.27</ecNumber>
    </recommendedName>
</protein>
<sequence length="143" mass="16396">MAEPMTPPRPPPRPPAIRYRCNRCHMFFTIEAQPDDPHDPVICPGCGSLLFQEENNSLVYAMFLGVMEPIFSNSMLRSLQEVVVTEEEVEVECPVCKEHVRAGETMRRMPCNHVFHAECILTWLGYRNTCPVCRFELPTDVVD</sequence>
<dbReference type="PANTHER" id="PTHR15710">
    <property type="entry name" value="E3 UBIQUITIN-PROTEIN LIGASE PRAJA"/>
    <property type="match status" value="1"/>
</dbReference>
<dbReference type="SUPFAM" id="SSF57850">
    <property type="entry name" value="RING/U-box"/>
    <property type="match status" value="1"/>
</dbReference>